<dbReference type="GO" id="GO:0004386">
    <property type="term" value="F:helicase activity"/>
    <property type="evidence" value="ECO:0007669"/>
    <property type="project" value="InterPro"/>
</dbReference>
<organism evidence="4 5">
    <name type="scientific">Chitinivorax tropicus</name>
    <dbReference type="NCBI Taxonomy" id="714531"/>
    <lineage>
        <taxon>Bacteria</taxon>
        <taxon>Pseudomonadati</taxon>
        <taxon>Pseudomonadota</taxon>
        <taxon>Betaproteobacteria</taxon>
        <taxon>Chitinivorax</taxon>
    </lineage>
</organism>
<dbReference type="Gene3D" id="3.10.620.30">
    <property type="match status" value="1"/>
</dbReference>
<dbReference type="SUPFAM" id="SSF52540">
    <property type="entry name" value="P-loop containing nucleoside triphosphate hydrolases"/>
    <property type="match status" value="1"/>
</dbReference>
<dbReference type="InterPro" id="IPR047187">
    <property type="entry name" value="SF1_C_Upf1"/>
</dbReference>
<comment type="caution">
    <text evidence="4">The sequence shown here is derived from an EMBL/GenBank/DDBJ whole genome shotgun (WGS) entry which is preliminary data.</text>
</comment>
<dbReference type="InterPro" id="IPR027417">
    <property type="entry name" value="P-loop_NTPase"/>
</dbReference>
<dbReference type="CDD" id="cd18808">
    <property type="entry name" value="SF1_C_Upf1"/>
    <property type="match status" value="1"/>
</dbReference>
<dbReference type="PANTHER" id="PTHR10887:SF495">
    <property type="entry name" value="HELICASE SENATAXIN ISOFORM X1-RELATED"/>
    <property type="match status" value="1"/>
</dbReference>
<accession>A0A840MLW0</accession>
<dbReference type="FunFam" id="3.40.960.10:FF:000002">
    <property type="entry name" value="DNA helicase related protein"/>
    <property type="match status" value="1"/>
</dbReference>
<dbReference type="InterPro" id="IPR025103">
    <property type="entry name" value="DUF4011"/>
</dbReference>
<dbReference type="GO" id="GO:0004519">
    <property type="term" value="F:endonuclease activity"/>
    <property type="evidence" value="ECO:0007669"/>
    <property type="project" value="UniProtKB-KW"/>
</dbReference>
<dbReference type="Pfam" id="PF13086">
    <property type="entry name" value="AAA_11"/>
    <property type="match status" value="1"/>
</dbReference>
<dbReference type="Pfam" id="PF13087">
    <property type="entry name" value="AAA_12"/>
    <property type="match status" value="1"/>
</dbReference>
<dbReference type="FunFam" id="3.40.50.300:FF:002063">
    <property type="entry name" value="DNA helicase related protein"/>
    <property type="match status" value="1"/>
</dbReference>
<evidence type="ECO:0000259" key="2">
    <source>
        <dbReference type="Pfam" id="PF13087"/>
    </source>
</evidence>
<feature type="domain" description="DNA2/NAM7 helicase helicase" evidence="1">
    <location>
        <begin position="659"/>
        <end position="741"/>
    </location>
</feature>
<dbReference type="Pfam" id="PF18741">
    <property type="entry name" value="MTES_1575"/>
    <property type="match status" value="1"/>
</dbReference>
<keyword evidence="4" id="KW-0255">Endonuclease</keyword>
<dbReference type="Gene3D" id="3.40.50.300">
    <property type="entry name" value="P-loop containing nucleotide triphosphate hydrolases"/>
    <property type="match status" value="3"/>
</dbReference>
<name>A0A840MLW0_9PROT</name>
<dbReference type="InterPro" id="IPR041677">
    <property type="entry name" value="DNA2/NAM7_AAA_11"/>
</dbReference>
<keyword evidence="5" id="KW-1185">Reference proteome</keyword>
<dbReference type="InterPro" id="IPR011335">
    <property type="entry name" value="Restrct_endonuc-II-like"/>
</dbReference>
<gene>
    <name evidence="4" type="ORF">HNQ59_000445</name>
</gene>
<dbReference type="PANTHER" id="PTHR10887">
    <property type="entry name" value="DNA2/NAM7 HELICASE FAMILY"/>
    <property type="match status" value="1"/>
</dbReference>
<dbReference type="InterPro" id="IPR041679">
    <property type="entry name" value="DNA2/NAM7-like_C"/>
</dbReference>
<keyword evidence="4" id="KW-0378">Hydrolase</keyword>
<dbReference type="Pfam" id="PF13195">
    <property type="entry name" value="DUF4011"/>
    <property type="match status" value="1"/>
</dbReference>
<evidence type="ECO:0000313" key="4">
    <source>
        <dbReference type="EMBL" id="MBB5017183.1"/>
    </source>
</evidence>
<evidence type="ECO:0000313" key="5">
    <source>
        <dbReference type="Proteomes" id="UP000575898"/>
    </source>
</evidence>
<reference evidence="4 5" key="1">
    <citation type="submission" date="2020-08" db="EMBL/GenBank/DDBJ databases">
        <title>Genomic Encyclopedia of Type Strains, Phase IV (KMG-IV): sequencing the most valuable type-strain genomes for metagenomic binning, comparative biology and taxonomic classification.</title>
        <authorList>
            <person name="Goeker M."/>
        </authorList>
    </citation>
    <scope>NUCLEOTIDE SEQUENCE [LARGE SCALE GENOMIC DNA]</scope>
    <source>
        <strain evidence="4 5">DSM 27165</strain>
    </source>
</reference>
<dbReference type="InterPro" id="IPR045055">
    <property type="entry name" value="DNA2/NAM7-like"/>
</dbReference>
<evidence type="ECO:0000259" key="3">
    <source>
        <dbReference type="Pfam" id="PF18741"/>
    </source>
</evidence>
<dbReference type="Proteomes" id="UP000575898">
    <property type="component" value="Unassembled WGS sequence"/>
</dbReference>
<dbReference type="InterPro" id="IPR049468">
    <property type="entry name" value="Restrct_endonuc-II-like_dom"/>
</dbReference>
<evidence type="ECO:0000259" key="1">
    <source>
        <dbReference type="Pfam" id="PF13086"/>
    </source>
</evidence>
<feature type="domain" description="DNA2/NAM7 helicase-like C-terminal" evidence="2">
    <location>
        <begin position="1362"/>
        <end position="1560"/>
    </location>
</feature>
<dbReference type="Gene3D" id="3.40.960.10">
    <property type="entry name" value="VSR Endonuclease"/>
    <property type="match status" value="1"/>
</dbReference>
<keyword evidence="4" id="KW-0540">Nuclease</keyword>
<dbReference type="EMBL" id="JACHHY010000002">
    <property type="protein sequence ID" value="MBB5017183.1"/>
    <property type="molecule type" value="Genomic_DNA"/>
</dbReference>
<dbReference type="RefSeq" id="WP_184034596.1">
    <property type="nucleotide sequence ID" value="NZ_JACHHY010000002.1"/>
</dbReference>
<dbReference type="SUPFAM" id="SSF52980">
    <property type="entry name" value="Restriction endonuclease-like"/>
    <property type="match status" value="1"/>
</dbReference>
<sequence>MTVHIRCSIAEKIGFASHQHSVPVLRELELVHLGDTQLNDLVLTLTASPSFLVRKTWQIDRLNPGVTLTITDRNLMLDATLLSSLTEAVSGQVIIQLRQGDQLLASASVSTQVLAKYEWGGSESMPGLLAAFVMPNDPAVDGVLRQTSDVLRRSGQPDAIEGYQRGERQRVWEIAAAIWSALCQQSIRSVLPPASFEYGGQKVRPPGNVLEHRVATCLDSALLFAAALEQAGLNPVLVLTRGHAMAGAWLQPQEFPHLLIDDAATVRKRIDLQDLIVFETTLVMEANPPLFSQAIRAASHTLQDDDAFVMALDIRRARMQRILPLPVVVTAPSAMGGESVQHRPLEPAPRLPAFDSEESGMAAGPLDKLAMWQRKLLDLTARNRLLHLPESSKAVPLLCPAPTQLEDLLSAGKRVKIVPLPELDLAGRNAALYHQQHQTDLQAQLAKAALGRAEVLSPLAADKLDALLVDLYRKAKSDLDEGGANTLFLALGFLNWHKHGDSRIYRAPLILLPVKLERKSALSGVVMTLGEDEPRFNLTLLELLRHDFELNIAGLEGELPRDESGVDVEGVWHIIRRAVQDLPGFEVVTDLALGTFSFAKYLMWKDLVDRADQLIGNPVVNHLIHGNGVAYPTHGGFPNAHRLDETIAPEQLFTPLPTDSSQLAAIVASAQGHNFVLDGPPGTGKSQTIANMIAHNLALGRRVLFVAEKMAALNVVYRRLAEKGLGEFCLELHSSKASKTEVLKQLDRAWDARDSLSDEAWAKEAAEVQRLQARLNSFIQRLHEPWPNGWTIFQAIGRVIRDDRPGLPVLQWPADHVHDEPTWQRLREAVRRLALNAGVLATRAPGLQRLTRTEWSNAWQQTVCLAAPALLTALAQLQQLVKQLVDQLHLPPVPMQPVAVEQLVRLGQWLPKAHGLNLSVAFSSDAVATLEVAQTALTQLASYQQLSQTLSVRYPADAWRRIDLAQLERDWATASGRFWFLADWAKKKLAQRLMAQLALPALPDLARDLPILRQLVSCMNTLDAMSPKLAGVSGWDTTNSDLTRLKQSIEMAETIRQMMRQMSTTPEQLMSLRQSLSRVIIDANALLAPGAAIATTANQLEQTWRDCQDKAQQFITQAALAPALSQDWRAMHEVALTIHQHAGQLKAWCDWQRARQEALSLGLQPLLTALEQGLLSGRELEDAFEISYARWFAANRIDADPMLRQFVALEHMHDIDTYRKLDDRLSQLAVRYTRARLCGQIPARAEVSKQDGFAVLKHELQKQRRHKPIRQLASEMGEALPRLAPCMLMSPLSIAQYLPPNQTLFDLVIFDEASQIAPWDAIGAIARGAQVVVAGDPRQMPPTSFFSRNSNDEEETAADLESILDQCLAAGIPRHSLTWHYRSRHESLIAFSNHRYYDNQLITFPASVTRHSAVEWHRVEGVYAKGKGRTNAIEAKAMADEVVKRLTDPAFVRAGYSIGIVTLNEEQCALVENLLDKARQQQPELERFFGDATTEPVVVKSLEKVQGDERDVILLGVGYGPTEPGAPVMSMNFGPLNREGGWRRLNVAITRARRELLVFTSFDPYMIDLHRTSARAVHDLKHFLEFAQRGPRALAEQVRGSVGSYDSPFEEAVANALRERGWQVVPQIGVSRFRIDLAIVHPDRPGDYLVGIECDGATYHSAATARDRDKVRAAILKDLGWQLLRVWSTDWWVDKAGALVRLDEAIRSILQTSRLQDGLAMDTDDDEPGIVTDKIATA</sequence>
<feature type="domain" description="Restriction endonuclease type II-like" evidence="3">
    <location>
        <begin position="1609"/>
        <end position="1706"/>
    </location>
</feature>
<protein>
    <submittedName>
        <fullName evidence="4">Very-short-patch-repair endonuclease</fullName>
    </submittedName>
</protein>
<proteinExistence type="predicted"/>